<dbReference type="SUPFAM" id="SSF53335">
    <property type="entry name" value="S-adenosyl-L-methionine-dependent methyltransferases"/>
    <property type="match status" value="1"/>
</dbReference>
<protein>
    <submittedName>
        <fullName evidence="1">Uncharacterized protein</fullName>
    </submittedName>
</protein>
<dbReference type="CDD" id="cd02440">
    <property type="entry name" value="AdoMet_MTases"/>
    <property type="match status" value="1"/>
</dbReference>
<keyword evidence="2" id="KW-1185">Reference proteome</keyword>
<comment type="caution">
    <text evidence="1">The sequence shown here is derived from an EMBL/GenBank/DDBJ whole genome shotgun (WGS) entry which is preliminary data.</text>
</comment>
<evidence type="ECO:0000313" key="1">
    <source>
        <dbReference type="EMBL" id="EYF00844.1"/>
    </source>
</evidence>
<dbReference type="RefSeq" id="WP_044250326.1">
    <property type="nucleotide sequence ID" value="NZ_ASRX01000096.1"/>
</dbReference>
<evidence type="ECO:0000313" key="2">
    <source>
        <dbReference type="Proteomes" id="UP000019678"/>
    </source>
</evidence>
<accession>A0A017SV40</accession>
<reference evidence="1 2" key="1">
    <citation type="submission" date="2013-05" db="EMBL/GenBank/DDBJ databases">
        <title>Genome assembly of Chondromyces apiculatus DSM 436.</title>
        <authorList>
            <person name="Sharma G."/>
            <person name="Khatri I."/>
            <person name="Kaur C."/>
            <person name="Mayilraj S."/>
            <person name="Subramanian S."/>
        </authorList>
    </citation>
    <scope>NUCLEOTIDE SEQUENCE [LARGE SCALE GENOMIC DNA]</scope>
    <source>
        <strain evidence="1 2">DSM 436</strain>
    </source>
</reference>
<name>A0A017SV40_9BACT</name>
<dbReference type="Proteomes" id="UP000019678">
    <property type="component" value="Unassembled WGS sequence"/>
</dbReference>
<dbReference type="EMBL" id="ASRX01000096">
    <property type="protein sequence ID" value="EYF00844.1"/>
    <property type="molecule type" value="Genomic_DNA"/>
</dbReference>
<sequence length="260" mass="28545">MARARYVDYWQLREDLLGGSRFRELAPAEIIQVGRLVYGRAEDMALYGVSAPRMFASGLRVLGSTAIECAVDMHCAAIAEVLHVHLGRPPVAPDMLVADLFCGSGNVGFHLGRRLGVMVQASELDSRIYAATRHNLAAIRAPVVLHRMDYREMLGRLTPRGPYDTYIVEPSWGAALSPEGLDLDATTPPLGTILEDIRESREGKGFLVVIKTNDRIARNSLRRAFGSARHLHACMPTPTLPTGSNVHFHLFAFQGSRAVS</sequence>
<proteinExistence type="predicted"/>
<gene>
    <name evidence="1" type="ORF">CAP_8933</name>
</gene>
<dbReference type="AlphaFoldDB" id="A0A017SV40"/>
<dbReference type="InterPro" id="IPR029063">
    <property type="entry name" value="SAM-dependent_MTases_sf"/>
</dbReference>
<dbReference type="eggNOG" id="ENOG5031HTG">
    <property type="taxonomic scope" value="Bacteria"/>
</dbReference>
<dbReference type="Gene3D" id="3.40.50.150">
    <property type="entry name" value="Vaccinia Virus protein VP39"/>
    <property type="match status" value="1"/>
</dbReference>
<organism evidence="1 2">
    <name type="scientific">Chondromyces apiculatus DSM 436</name>
    <dbReference type="NCBI Taxonomy" id="1192034"/>
    <lineage>
        <taxon>Bacteria</taxon>
        <taxon>Pseudomonadati</taxon>
        <taxon>Myxococcota</taxon>
        <taxon>Polyangia</taxon>
        <taxon>Polyangiales</taxon>
        <taxon>Polyangiaceae</taxon>
        <taxon>Chondromyces</taxon>
    </lineage>
</organism>